<proteinExistence type="predicted"/>
<keyword evidence="4" id="KW-1185">Reference proteome</keyword>
<feature type="domain" description="Reverse transcriptase" evidence="2">
    <location>
        <begin position="849"/>
        <end position="1116"/>
    </location>
</feature>
<dbReference type="OrthoDB" id="2207231at2759"/>
<dbReference type="Pfam" id="PF00078">
    <property type="entry name" value="RVT_1"/>
    <property type="match status" value="1"/>
</dbReference>
<accession>A0A0B7NAL6</accession>
<evidence type="ECO:0000259" key="2">
    <source>
        <dbReference type="PROSITE" id="PS50878"/>
    </source>
</evidence>
<dbReference type="SUPFAM" id="SSF56219">
    <property type="entry name" value="DNase I-like"/>
    <property type="match status" value="1"/>
</dbReference>
<evidence type="ECO:0000313" key="4">
    <source>
        <dbReference type="Proteomes" id="UP000054107"/>
    </source>
</evidence>
<evidence type="ECO:0000256" key="1">
    <source>
        <dbReference type="SAM" id="MobiDB-lite"/>
    </source>
</evidence>
<gene>
    <name evidence="3" type="primary">PARPA_06397.1 scaffold 22511</name>
</gene>
<dbReference type="InterPro" id="IPR000477">
    <property type="entry name" value="RT_dom"/>
</dbReference>
<dbReference type="Gene3D" id="3.60.10.10">
    <property type="entry name" value="Endonuclease/exonuclease/phosphatase"/>
    <property type="match status" value="1"/>
</dbReference>
<dbReference type="STRING" id="35722.A0A0B7NAL6"/>
<protein>
    <recommendedName>
        <fullName evidence="2">Reverse transcriptase domain-containing protein</fullName>
    </recommendedName>
</protein>
<feature type="compositionally biased region" description="Polar residues" evidence="1">
    <location>
        <begin position="300"/>
        <end position="310"/>
    </location>
</feature>
<organism evidence="3 4">
    <name type="scientific">Parasitella parasitica</name>
    <dbReference type="NCBI Taxonomy" id="35722"/>
    <lineage>
        <taxon>Eukaryota</taxon>
        <taxon>Fungi</taxon>
        <taxon>Fungi incertae sedis</taxon>
        <taxon>Mucoromycota</taxon>
        <taxon>Mucoromycotina</taxon>
        <taxon>Mucoromycetes</taxon>
        <taxon>Mucorales</taxon>
        <taxon>Mucorineae</taxon>
        <taxon>Mucoraceae</taxon>
        <taxon>Parasitella</taxon>
    </lineage>
</organism>
<dbReference type="InterPro" id="IPR036691">
    <property type="entry name" value="Endo/exonu/phosph_ase_sf"/>
</dbReference>
<reference evidence="3 4" key="1">
    <citation type="submission" date="2014-09" db="EMBL/GenBank/DDBJ databases">
        <authorList>
            <person name="Ellenberger Sabrina"/>
        </authorList>
    </citation>
    <scope>NUCLEOTIDE SEQUENCE [LARGE SCALE GENOMIC DNA]</scope>
    <source>
        <strain evidence="3 4">CBS 412.66</strain>
    </source>
</reference>
<dbReference type="CDD" id="cd01650">
    <property type="entry name" value="RT_nLTR_like"/>
    <property type="match status" value="1"/>
</dbReference>
<dbReference type="Proteomes" id="UP000054107">
    <property type="component" value="Unassembled WGS sequence"/>
</dbReference>
<feature type="region of interest" description="Disordered" evidence="1">
    <location>
        <begin position="266"/>
        <end position="310"/>
    </location>
</feature>
<name>A0A0B7NAL6_9FUNG</name>
<dbReference type="SUPFAM" id="SSF56672">
    <property type="entry name" value="DNA/RNA polymerases"/>
    <property type="match status" value="1"/>
</dbReference>
<feature type="region of interest" description="Disordered" evidence="1">
    <location>
        <begin position="34"/>
        <end position="54"/>
    </location>
</feature>
<evidence type="ECO:0000313" key="3">
    <source>
        <dbReference type="EMBL" id="CEP12433.1"/>
    </source>
</evidence>
<dbReference type="PROSITE" id="PS50878">
    <property type="entry name" value="RT_POL"/>
    <property type="match status" value="1"/>
</dbReference>
<feature type="compositionally biased region" description="Polar residues" evidence="1">
    <location>
        <begin position="272"/>
        <end position="287"/>
    </location>
</feature>
<dbReference type="PANTHER" id="PTHR19446">
    <property type="entry name" value="REVERSE TRANSCRIPTASES"/>
    <property type="match status" value="1"/>
</dbReference>
<sequence>MIAMLTTLATVTKQQQEQGDDILDDDESYPLICGSDRSSTSKVDSNVAGPSKSKWAHPLNLEKITADRNKTDSKKLQNLNKLSAKLTKSSPSKKEATNQKQYNSAVRALTAPTSDPSAGFTYVYYPSKARTSRAIQRKNLMALGVTNGRVLDIHYPARNVIAILVHNDYKHELIQHLERANVHQLADFSPLDPSTIKDPKYNHLDVADRTRLAAEKHTERLIRALPHIRIHMCRAVAHFFFAQSWISETQLTNFLDSVTQKFLERKAAPHSPTATSSVGPTATSSVGATNPPTNPPTAPSSLTDNTTASTIPTDDTVVAVSAEASQNQHNMDTAQETIDSIIFYCNSVDMLFITETWLPPGTMIPTHWQQFHIYGLPVPNSLRHQMGISLFINPDAHLPKLHVDTQSSNYYMRCHVDNLQIYCFYLPPDPSLDNTTTMQILESLPITANTILCGDLNSRMGKRTGDSRWNTRGSKISSFIGKRNIYNWNAKLQYGIPTRIHYLPQSNTTETSIVDYFLSQSDLAQPSLKIRTDLAVLGSDHKMMEFSFLWADQEALTDDQTETLSRKRWKVQRLLEPSVCDAYITTLQRQFYQKDLNNKLRNFVSYLSSLTTTPPTPLPDQVSLEDTIEFYTQEFYDCIYYALNTILTVSEPRPKTWQWFWNKSLQTAANRRQACYTRWRKSRHCIQAPLWWHKYKEADAALKAQVKLARSQAFHNFCDDLDADPSAAMPTIKRILQSKTRSKFQYSSIHGPQHAVNDMADYLAGIYDGHLLPQPKNIPFNQHHSTPMTNPSVNDSYDFSTCPFDIKSTFAAIKRLPRNKSPGSDHITSEMLKPVAHIITPILTNLFRACWLVGFTPQAWRKSQVVPLYKKGDPLDPANYRPISLTSHFRKAMEYCLQSHLYEQTPFIDIAQGGFKPHLSALDQAVCLDEIMHRYHQKYMHYPTVAFLDIAKAYDCVDRDVIWNTLSKHCDPYLLDILQNLFDDVHVEVINGNYKSHSFKPSTGVLQGSVLSPHLYSIFINSLPHLLRPSLTDHNDYDTADIQCLLFADDVALISSSANMQHLLDMVDQHSILHGYRWSPTKCAILEHPTTLLPSYTLYDIPIPTAPSFKYLGMHFNYRGMNTQLFIDNTKTKVETTMRRIHQIGARTSGFSLPLSIKIYCQFVRPQIEYGLCITNINATNKPALERIQDDCLRLIVGGFRNSSVKSLRVMANLPSMVERWYTLNSKYTIRLSTMPEDSLIYLINSTNTRYSRLHLLQKKNLIYQNYISAIGSSTSSSHSLLKSLVSSFRSQAIIDSTDTMIRACRSDLIVDPILTLPMTRKERRRLLRWRMNWLPGMKTTCYCGGDMSRNHILTCPAIPEPYWDNIQRANGTQHPIDYCLKQLPIAKPKTLAQKQTLLEYWQPRWSNLLNILLIVDQIAHKAQETFAAESDIGELLYTWITA</sequence>
<dbReference type="EMBL" id="LN727963">
    <property type="protein sequence ID" value="CEP12433.1"/>
    <property type="molecule type" value="Genomic_DNA"/>
</dbReference>
<dbReference type="InterPro" id="IPR043502">
    <property type="entry name" value="DNA/RNA_pol_sf"/>
</dbReference>